<protein>
    <submittedName>
        <fullName evidence="2">Uncharacterized protein</fullName>
    </submittedName>
</protein>
<organism evidence="2 3">
    <name type="scientific">Micromonospora reichwaldensis</name>
    <dbReference type="NCBI Taxonomy" id="3075516"/>
    <lineage>
        <taxon>Bacteria</taxon>
        <taxon>Bacillati</taxon>
        <taxon>Actinomycetota</taxon>
        <taxon>Actinomycetes</taxon>
        <taxon>Micromonosporales</taxon>
        <taxon>Micromonosporaceae</taxon>
        <taxon>Micromonospora</taxon>
    </lineage>
</organism>
<dbReference type="Proteomes" id="UP001180973">
    <property type="component" value="Unassembled WGS sequence"/>
</dbReference>
<keyword evidence="1" id="KW-0472">Membrane</keyword>
<gene>
    <name evidence="2" type="ORF">RM555_05330</name>
</gene>
<name>A0ABU2WSR5_9ACTN</name>
<accession>A0ABU2WSR5</accession>
<feature type="transmembrane region" description="Helical" evidence="1">
    <location>
        <begin position="34"/>
        <end position="61"/>
    </location>
</feature>
<feature type="transmembrane region" description="Helical" evidence="1">
    <location>
        <begin position="68"/>
        <end position="94"/>
    </location>
</feature>
<sequence>MPDVLLLVGTSTALLGYLIPWFRASERHRWSYSGWGYLSVGGGWTTWVVLLLVTAIGASLWARRAVQFAQLAVGAAVAGMFLAGAVVAVSLGALPERSHINWVGELPFGMGLPLMAVGFGTVVAGALATARR</sequence>
<comment type="caution">
    <text evidence="2">The sequence shown here is derived from an EMBL/GenBank/DDBJ whole genome shotgun (WGS) entry which is preliminary data.</text>
</comment>
<proteinExistence type="predicted"/>
<evidence type="ECO:0000256" key="1">
    <source>
        <dbReference type="SAM" id="Phobius"/>
    </source>
</evidence>
<evidence type="ECO:0000313" key="3">
    <source>
        <dbReference type="Proteomes" id="UP001180973"/>
    </source>
</evidence>
<keyword evidence="3" id="KW-1185">Reference proteome</keyword>
<reference evidence="2" key="1">
    <citation type="submission" date="2023-09" db="EMBL/GenBank/DDBJ databases">
        <title>30 novel species of actinomycetes from the DSMZ collection.</title>
        <authorList>
            <person name="Nouioui I."/>
        </authorList>
    </citation>
    <scope>NUCLEOTIDE SEQUENCE</scope>
    <source>
        <strain evidence="2">DSM 115977</strain>
    </source>
</reference>
<evidence type="ECO:0000313" key="2">
    <source>
        <dbReference type="EMBL" id="MDT0528416.1"/>
    </source>
</evidence>
<dbReference type="EMBL" id="JAVRFL010000005">
    <property type="protein sequence ID" value="MDT0528416.1"/>
    <property type="molecule type" value="Genomic_DNA"/>
</dbReference>
<keyword evidence="1" id="KW-0812">Transmembrane</keyword>
<keyword evidence="1" id="KW-1133">Transmembrane helix</keyword>
<feature type="transmembrane region" description="Helical" evidence="1">
    <location>
        <begin position="106"/>
        <end position="130"/>
    </location>
</feature>